<evidence type="ECO:0000259" key="12">
    <source>
        <dbReference type="Pfam" id="PF09334"/>
    </source>
</evidence>
<proteinExistence type="inferred from homology"/>
<evidence type="ECO:0000256" key="10">
    <source>
        <dbReference type="ARBA" id="ARBA00047364"/>
    </source>
</evidence>
<dbReference type="SUPFAM" id="SSF52374">
    <property type="entry name" value="Nucleotidylyl transferase"/>
    <property type="match status" value="1"/>
</dbReference>
<gene>
    <name evidence="11" type="primary">metG</name>
    <name evidence="14" type="ORF">A3F84_28165</name>
</gene>
<dbReference type="Proteomes" id="UP000178606">
    <property type="component" value="Unassembled WGS sequence"/>
</dbReference>
<evidence type="ECO:0000256" key="1">
    <source>
        <dbReference type="ARBA" id="ARBA00003314"/>
    </source>
</evidence>
<name>A0A1F6CHX1_HANXR</name>
<evidence type="ECO:0000256" key="5">
    <source>
        <dbReference type="ARBA" id="ARBA00022598"/>
    </source>
</evidence>
<dbReference type="InterPro" id="IPR014758">
    <property type="entry name" value="Met-tRNA_synth"/>
</dbReference>
<keyword evidence="7 11" id="KW-0067">ATP-binding</keyword>
<feature type="binding site" evidence="11">
    <location>
        <position position="147"/>
    </location>
    <ligand>
        <name>Zn(2+)</name>
        <dbReference type="ChEBI" id="CHEBI:29105"/>
    </ligand>
</feature>
<dbReference type="InterPro" id="IPR014729">
    <property type="entry name" value="Rossmann-like_a/b/a_fold"/>
</dbReference>
<comment type="subcellular location">
    <subcellularLocation>
        <location evidence="2 11">Cytoplasm</location>
    </subcellularLocation>
</comment>
<keyword evidence="4 11" id="KW-0963">Cytoplasm</keyword>
<evidence type="ECO:0000256" key="11">
    <source>
        <dbReference type="HAMAP-Rule" id="MF_00098"/>
    </source>
</evidence>
<dbReference type="InterPro" id="IPR015413">
    <property type="entry name" value="Methionyl/Leucyl_tRNA_Synth"/>
</dbReference>
<feature type="binding site" evidence="11">
    <location>
        <position position="335"/>
    </location>
    <ligand>
        <name>ATP</name>
        <dbReference type="ChEBI" id="CHEBI:30616"/>
    </ligand>
</feature>
<comment type="function">
    <text evidence="1 11">Is required not only for elongation of protein synthesis but also for the initiation of all mRNA translation through initiator tRNA(fMet) aminoacylation.</text>
</comment>
<dbReference type="InterPro" id="IPR029038">
    <property type="entry name" value="MetRS_Zn"/>
</dbReference>
<keyword evidence="8 11" id="KW-0648">Protein biosynthesis</keyword>
<feature type="domain" description="Methionyl-tRNA synthetase anticodon-binding" evidence="13">
    <location>
        <begin position="407"/>
        <end position="538"/>
    </location>
</feature>
<feature type="binding site" evidence="11">
    <location>
        <position position="157"/>
    </location>
    <ligand>
        <name>Zn(2+)</name>
        <dbReference type="ChEBI" id="CHEBI:29105"/>
    </ligand>
</feature>
<dbReference type="Pfam" id="PF09334">
    <property type="entry name" value="tRNA-synt_1g"/>
    <property type="match status" value="1"/>
</dbReference>
<comment type="catalytic activity">
    <reaction evidence="10 11">
        <text>tRNA(Met) + L-methionine + ATP = L-methionyl-tRNA(Met) + AMP + diphosphate</text>
        <dbReference type="Rhea" id="RHEA:13481"/>
        <dbReference type="Rhea" id="RHEA-COMP:9667"/>
        <dbReference type="Rhea" id="RHEA-COMP:9698"/>
        <dbReference type="ChEBI" id="CHEBI:30616"/>
        <dbReference type="ChEBI" id="CHEBI:33019"/>
        <dbReference type="ChEBI" id="CHEBI:57844"/>
        <dbReference type="ChEBI" id="CHEBI:78442"/>
        <dbReference type="ChEBI" id="CHEBI:78530"/>
        <dbReference type="ChEBI" id="CHEBI:456215"/>
        <dbReference type="EC" id="6.1.1.10"/>
    </reaction>
</comment>
<dbReference type="Gene3D" id="2.20.28.20">
    <property type="entry name" value="Methionyl-tRNA synthetase, Zn-domain"/>
    <property type="match status" value="1"/>
</dbReference>
<dbReference type="GO" id="GO:0004825">
    <property type="term" value="F:methionine-tRNA ligase activity"/>
    <property type="evidence" value="ECO:0007669"/>
    <property type="project" value="UniProtKB-UniRule"/>
</dbReference>
<accession>A0A1F6CHX1</accession>
<dbReference type="Gene3D" id="3.40.50.620">
    <property type="entry name" value="HUPs"/>
    <property type="match status" value="1"/>
</dbReference>
<evidence type="ECO:0000256" key="6">
    <source>
        <dbReference type="ARBA" id="ARBA00022741"/>
    </source>
</evidence>
<dbReference type="GO" id="GO:0005524">
    <property type="term" value="F:ATP binding"/>
    <property type="evidence" value="ECO:0007669"/>
    <property type="project" value="UniProtKB-UniRule"/>
</dbReference>
<protein>
    <recommendedName>
        <fullName evidence="11">Methionine--tRNA ligase</fullName>
        <ecNumber evidence="11">6.1.1.10</ecNumber>
    </recommendedName>
    <alternativeName>
        <fullName evidence="11">Methionyl-tRNA synthetase</fullName>
        <shortName evidence="11">MetRS</shortName>
    </alternativeName>
</protein>
<organism evidence="14 15">
    <name type="scientific">Handelsmanbacteria sp. (strain RIFCSPLOWO2_12_FULL_64_10)</name>
    <dbReference type="NCBI Taxonomy" id="1817868"/>
    <lineage>
        <taxon>Bacteria</taxon>
        <taxon>Candidatus Handelsmaniibacteriota</taxon>
    </lineage>
</organism>
<dbReference type="SUPFAM" id="SSF47323">
    <property type="entry name" value="Anticodon-binding domain of a subclass of class I aminoacyl-tRNA synthetases"/>
    <property type="match status" value="1"/>
</dbReference>
<dbReference type="NCBIfam" id="NF001100">
    <property type="entry name" value="PRK00133.1"/>
    <property type="match status" value="1"/>
</dbReference>
<dbReference type="InterPro" id="IPR023458">
    <property type="entry name" value="Met-tRNA_ligase_1"/>
</dbReference>
<evidence type="ECO:0000313" key="15">
    <source>
        <dbReference type="Proteomes" id="UP000178606"/>
    </source>
</evidence>
<keyword evidence="6 11" id="KW-0547">Nucleotide-binding</keyword>
<dbReference type="CDD" id="cd00814">
    <property type="entry name" value="MetRS_core"/>
    <property type="match status" value="1"/>
</dbReference>
<dbReference type="Pfam" id="PF19303">
    <property type="entry name" value="Anticodon_3"/>
    <property type="match status" value="1"/>
</dbReference>
<evidence type="ECO:0000256" key="8">
    <source>
        <dbReference type="ARBA" id="ARBA00022917"/>
    </source>
</evidence>
<dbReference type="FunFam" id="2.20.28.20:FF:000001">
    <property type="entry name" value="Methionine--tRNA ligase"/>
    <property type="match status" value="1"/>
</dbReference>
<dbReference type="EC" id="6.1.1.10" evidence="11"/>
<keyword evidence="5 11" id="KW-0436">Ligase</keyword>
<reference evidence="14 15" key="1">
    <citation type="journal article" date="2016" name="Nat. Commun.">
        <title>Thousands of microbial genomes shed light on interconnected biogeochemical processes in an aquifer system.</title>
        <authorList>
            <person name="Anantharaman K."/>
            <person name="Brown C.T."/>
            <person name="Hug L.A."/>
            <person name="Sharon I."/>
            <person name="Castelle C.J."/>
            <person name="Probst A.J."/>
            <person name="Thomas B.C."/>
            <person name="Singh A."/>
            <person name="Wilkins M.J."/>
            <person name="Karaoz U."/>
            <person name="Brodie E.L."/>
            <person name="Williams K.H."/>
            <person name="Hubbard S.S."/>
            <person name="Banfield J.F."/>
        </authorList>
    </citation>
    <scope>NUCLEOTIDE SEQUENCE [LARGE SCALE GENOMIC DNA]</scope>
    <source>
        <strain evidence="15">RIFCSPLOWO2_12_FULL_64_10</strain>
    </source>
</reference>
<evidence type="ECO:0000256" key="9">
    <source>
        <dbReference type="ARBA" id="ARBA00023146"/>
    </source>
</evidence>
<dbReference type="NCBIfam" id="TIGR00398">
    <property type="entry name" value="metG"/>
    <property type="match status" value="1"/>
</dbReference>
<dbReference type="GO" id="GO:0006431">
    <property type="term" value="P:methionyl-tRNA aminoacylation"/>
    <property type="evidence" value="ECO:0007669"/>
    <property type="project" value="UniProtKB-UniRule"/>
</dbReference>
<dbReference type="HAMAP" id="MF_00098">
    <property type="entry name" value="Met_tRNA_synth_type1"/>
    <property type="match status" value="1"/>
</dbReference>
<dbReference type="SUPFAM" id="SSF57770">
    <property type="entry name" value="Methionyl-tRNA synthetase (MetRS), Zn-domain"/>
    <property type="match status" value="1"/>
</dbReference>
<dbReference type="InterPro" id="IPR033911">
    <property type="entry name" value="MetRS_core"/>
</dbReference>
<feature type="binding site" evidence="11">
    <location>
        <position position="144"/>
    </location>
    <ligand>
        <name>Zn(2+)</name>
        <dbReference type="ChEBI" id="CHEBI:29105"/>
    </ligand>
</feature>
<comment type="caution">
    <text evidence="11">Lacks conserved residue(s) required for the propagation of feature annotation.</text>
</comment>
<dbReference type="AlphaFoldDB" id="A0A1F6CHX1"/>
<keyword evidence="11" id="KW-0862">Zinc</keyword>
<dbReference type="Gene3D" id="1.10.730.10">
    <property type="entry name" value="Isoleucyl-tRNA Synthetase, Domain 1"/>
    <property type="match status" value="1"/>
</dbReference>
<dbReference type="CDD" id="cd07957">
    <property type="entry name" value="Anticodon_Ia_Met"/>
    <property type="match status" value="1"/>
</dbReference>
<dbReference type="PANTHER" id="PTHR45765">
    <property type="entry name" value="METHIONINE--TRNA LIGASE"/>
    <property type="match status" value="1"/>
</dbReference>
<comment type="caution">
    <text evidence="14">The sequence shown here is derived from an EMBL/GenBank/DDBJ whole genome shotgun (WGS) entry which is preliminary data.</text>
</comment>
<sequence length="539" mass="61732">MAERILVCVAWPYANGSLHVGQLAGAYLPADIFARFHRLIGDEVLMVSGSDDHGTPTTVRAEQEGRTPQEVTDQYNAEFKESWKQLGIQFDIFTRTGTDNHRETAQGFFLRLLDKGHITRGTMQALYCPNDERFLPDRYVEGTCPRCGFTGARGDQCDNCGHPLDATELLNAKCRFCGHEPVVRETEHFFLQLGHFQKQLEDWVAEQSHWRPQVASFTRGFLEQGLQARAITRDIEWGVPIPVPGYDHKRIYVWFEACIGYLSSTIEWTTARGNPEGWKDWWSPPTKSYYFIGKDNIVFHTVIWPAMLMGSGDLNLPFDVPANEYLNLEGAKVSTSRNWAIWVPEFLQRYDPDPLRYMLAANMPETRDADFSWEEFRRRNNDELVASWGNLVHRTLTFTVRNFDGKVPEGGNEVTELVEARVAETFAAVRELLEGCHFKNALREIMALSQFGNKLLDERAPWRQIREDRLATADTLRGLLTLINALKVLTYPFLPFSSQTLHRLLGYSDDILRHGWIAERLEEGAALPDPVPLFKKIDE</sequence>
<evidence type="ECO:0000256" key="2">
    <source>
        <dbReference type="ARBA" id="ARBA00004496"/>
    </source>
</evidence>
<comment type="similarity">
    <text evidence="3 11">Belongs to the class-I aminoacyl-tRNA synthetase family. MetG type 1 subfamily.</text>
</comment>
<dbReference type="InterPro" id="IPR009080">
    <property type="entry name" value="tRNAsynth_Ia_anticodon-bd"/>
</dbReference>
<evidence type="ECO:0000313" key="14">
    <source>
        <dbReference type="EMBL" id="OGG48799.1"/>
    </source>
</evidence>
<evidence type="ECO:0000259" key="13">
    <source>
        <dbReference type="Pfam" id="PF19303"/>
    </source>
</evidence>
<dbReference type="InterPro" id="IPR041872">
    <property type="entry name" value="Anticodon_Met"/>
</dbReference>
<dbReference type="EMBL" id="MFKF01000243">
    <property type="protein sequence ID" value="OGG48799.1"/>
    <property type="molecule type" value="Genomic_DNA"/>
</dbReference>
<dbReference type="GO" id="GO:0046872">
    <property type="term" value="F:metal ion binding"/>
    <property type="evidence" value="ECO:0007669"/>
    <property type="project" value="UniProtKB-KW"/>
</dbReference>
<feature type="binding site" evidence="11">
    <location>
        <position position="160"/>
    </location>
    <ligand>
        <name>Zn(2+)</name>
        <dbReference type="ChEBI" id="CHEBI:29105"/>
    </ligand>
</feature>
<dbReference type="PRINTS" id="PR01041">
    <property type="entry name" value="TRNASYNTHMET"/>
</dbReference>
<evidence type="ECO:0000256" key="3">
    <source>
        <dbReference type="ARBA" id="ARBA00008258"/>
    </source>
</evidence>
<evidence type="ECO:0000256" key="7">
    <source>
        <dbReference type="ARBA" id="ARBA00022840"/>
    </source>
</evidence>
<feature type="domain" description="Methionyl/Leucyl tRNA synthetase" evidence="12">
    <location>
        <begin position="5"/>
        <end position="396"/>
    </location>
</feature>
<keyword evidence="11" id="KW-0479">Metal-binding</keyword>
<comment type="cofactor">
    <cofactor evidence="11">
        <name>Zn(2+)</name>
        <dbReference type="ChEBI" id="CHEBI:29105"/>
    </cofactor>
    <text evidence="11">Binds 1 zinc ion per subunit.</text>
</comment>
<evidence type="ECO:0000256" key="4">
    <source>
        <dbReference type="ARBA" id="ARBA00022490"/>
    </source>
</evidence>
<dbReference type="PANTHER" id="PTHR45765:SF1">
    <property type="entry name" value="METHIONINE--TRNA LIGASE, CYTOPLASMIC"/>
    <property type="match status" value="1"/>
</dbReference>
<dbReference type="GO" id="GO:0005829">
    <property type="term" value="C:cytosol"/>
    <property type="evidence" value="ECO:0007669"/>
    <property type="project" value="TreeGrafter"/>
</dbReference>
<comment type="subunit">
    <text evidence="11">Monomer.</text>
</comment>
<keyword evidence="9 11" id="KW-0030">Aminoacyl-tRNA synthetase</keyword>